<evidence type="ECO:0000313" key="2">
    <source>
        <dbReference type="Proteomes" id="UP001138921"/>
    </source>
</evidence>
<dbReference type="EMBL" id="JAFLWW010000005">
    <property type="protein sequence ID" value="MBT1157780.1"/>
    <property type="molecule type" value="Genomic_DNA"/>
</dbReference>
<reference evidence="1" key="1">
    <citation type="journal article" date="2021" name="Microorganisms">
        <title>Phylogenomic Reconstruction and Metabolic Potential of the Genus Aminobacter.</title>
        <authorList>
            <person name="Artuso I."/>
            <person name="Turrini P."/>
            <person name="Pirolo M."/>
            <person name="Lugli G.A."/>
            <person name="Ventura M."/>
            <person name="Visca P."/>
        </authorList>
    </citation>
    <scope>NUCLEOTIDE SEQUENCE</scope>
    <source>
        <strain evidence="1">LMG 26462</strain>
    </source>
</reference>
<reference evidence="1" key="2">
    <citation type="submission" date="2021-03" db="EMBL/GenBank/DDBJ databases">
        <authorList>
            <person name="Artuso I."/>
            <person name="Turrini P."/>
            <person name="Pirolo M."/>
            <person name="Lugli G.A."/>
            <person name="Ventura M."/>
            <person name="Visca P."/>
        </authorList>
    </citation>
    <scope>NUCLEOTIDE SEQUENCE</scope>
    <source>
        <strain evidence="1">LMG 26462</strain>
    </source>
</reference>
<dbReference type="AlphaFoldDB" id="A0A9X1ADA2"/>
<keyword evidence="2" id="KW-1185">Reference proteome</keyword>
<dbReference type="Proteomes" id="UP001138921">
    <property type="component" value="Unassembled WGS sequence"/>
</dbReference>
<name>A0A9X1ADA2_9HYPH</name>
<protein>
    <submittedName>
        <fullName evidence="1">Uncharacterized protein</fullName>
    </submittedName>
</protein>
<organism evidence="1 2">
    <name type="scientific">Aminobacter anthyllidis</name>
    <dbReference type="NCBI Taxonomy" id="1035067"/>
    <lineage>
        <taxon>Bacteria</taxon>
        <taxon>Pseudomonadati</taxon>
        <taxon>Pseudomonadota</taxon>
        <taxon>Alphaproteobacteria</taxon>
        <taxon>Hyphomicrobiales</taxon>
        <taxon>Phyllobacteriaceae</taxon>
        <taxon>Aminobacter</taxon>
    </lineage>
</organism>
<accession>A0A9X1ADA2</accession>
<comment type="caution">
    <text evidence="1">The sequence shown here is derived from an EMBL/GenBank/DDBJ whole genome shotgun (WGS) entry which is preliminary data.</text>
</comment>
<gene>
    <name evidence="1" type="ORF">J1C56_19485</name>
</gene>
<proteinExistence type="predicted"/>
<evidence type="ECO:0000313" key="1">
    <source>
        <dbReference type="EMBL" id="MBT1157780.1"/>
    </source>
</evidence>
<dbReference type="Gene3D" id="3.30.470.20">
    <property type="entry name" value="ATP-grasp fold, B domain"/>
    <property type="match status" value="1"/>
</dbReference>
<sequence>MHLDIALQLAHFLSGAGVAKFSGADAIHPGYGLLPEARSSQCVANGYFHRPESGRQLGSKVAATRNLAIEVVPVVLATDPLPNDAEEVKKLARAISYAVMQRGMAMQSMWALPPTWKASLTLATFPPGWLRGKAANVRSTNTASAGGLYGEVSALPGDVRARAVSSAMADPWGRSELLRAARSQPTGTTLRRGRANSHPHVYRNKCDRRTLSMTPLDQPFIRYCSLGNAQAMREPVLLPDMPRGHADH</sequence>